<keyword evidence="2" id="KW-0472">Membrane</keyword>
<name>A0A1I0MBZ9_9EURY</name>
<evidence type="ECO:0008006" key="5">
    <source>
        <dbReference type="Google" id="ProtNLM"/>
    </source>
</evidence>
<dbReference type="STRING" id="1202768.SAMN05216285_0789"/>
<sequence>MSDYDGTENPDTPWHSGDDGASEHDGRGDEDLTGRDRLPYEPNPDERGKRLSAAVGLVGLVLLGQAALVDLAAGQFWNDALVGATLLAAGGYNYYRRANAEFGSLGVAVLVALVGLWLVAAPFLLGAGSATAGGAETTSAVGFWTDIVAGLVAFGLGTYSAYAIRNRRRSAIPRRTAT</sequence>
<dbReference type="AlphaFoldDB" id="A0A1I0MBZ9"/>
<keyword evidence="2" id="KW-1133">Transmembrane helix</keyword>
<keyword evidence="4" id="KW-1185">Reference proteome</keyword>
<dbReference type="Proteomes" id="UP000183275">
    <property type="component" value="Unassembled WGS sequence"/>
</dbReference>
<reference evidence="4" key="1">
    <citation type="submission" date="2016-10" db="EMBL/GenBank/DDBJ databases">
        <authorList>
            <person name="Varghese N."/>
        </authorList>
    </citation>
    <scope>NUCLEOTIDE SEQUENCE [LARGE SCALE GENOMIC DNA]</scope>
    <source>
        <strain evidence="4">CGMCC 1.12284</strain>
    </source>
</reference>
<dbReference type="RefSeq" id="WP_049989301.1">
    <property type="nucleotide sequence ID" value="NZ_FOIS01000001.1"/>
</dbReference>
<feature type="compositionally biased region" description="Basic and acidic residues" evidence="1">
    <location>
        <begin position="16"/>
        <end position="47"/>
    </location>
</feature>
<evidence type="ECO:0000256" key="2">
    <source>
        <dbReference type="SAM" id="Phobius"/>
    </source>
</evidence>
<organism evidence="3 4">
    <name type="scientific">Natrinema salifodinae</name>
    <dbReference type="NCBI Taxonomy" id="1202768"/>
    <lineage>
        <taxon>Archaea</taxon>
        <taxon>Methanobacteriati</taxon>
        <taxon>Methanobacteriota</taxon>
        <taxon>Stenosarchaea group</taxon>
        <taxon>Halobacteria</taxon>
        <taxon>Halobacteriales</taxon>
        <taxon>Natrialbaceae</taxon>
        <taxon>Natrinema</taxon>
    </lineage>
</organism>
<evidence type="ECO:0000313" key="3">
    <source>
        <dbReference type="EMBL" id="SEV86015.1"/>
    </source>
</evidence>
<gene>
    <name evidence="3" type="ORF">SAMN05216285_0789</name>
</gene>
<dbReference type="OrthoDB" id="169701at2157"/>
<evidence type="ECO:0000256" key="1">
    <source>
        <dbReference type="SAM" id="MobiDB-lite"/>
    </source>
</evidence>
<feature type="transmembrane region" description="Helical" evidence="2">
    <location>
        <begin position="143"/>
        <end position="164"/>
    </location>
</feature>
<feature type="region of interest" description="Disordered" evidence="1">
    <location>
        <begin position="1"/>
        <end position="47"/>
    </location>
</feature>
<dbReference type="EMBL" id="FOIS01000001">
    <property type="protein sequence ID" value="SEV86015.1"/>
    <property type="molecule type" value="Genomic_DNA"/>
</dbReference>
<proteinExistence type="predicted"/>
<feature type="transmembrane region" description="Helical" evidence="2">
    <location>
        <begin position="51"/>
        <end position="69"/>
    </location>
</feature>
<keyword evidence="2" id="KW-0812">Transmembrane</keyword>
<dbReference type="eggNOG" id="arCOG09123">
    <property type="taxonomic scope" value="Archaea"/>
</dbReference>
<feature type="transmembrane region" description="Helical" evidence="2">
    <location>
        <begin position="102"/>
        <end position="123"/>
    </location>
</feature>
<evidence type="ECO:0000313" key="4">
    <source>
        <dbReference type="Proteomes" id="UP000183275"/>
    </source>
</evidence>
<feature type="transmembrane region" description="Helical" evidence="2">
    <location>
        <begin position="75"/>
        <end position="95"/>
    </location>
</feature>
<protein>
    <recommendedName>
        <fullName evidence="5">SPW repeat-containing protein</fullName>
    </recommendedName>
</protein>
<accession>A0A1I0MBZ9</accession>